<evidence type="ECO:0000313" key="2">
    <source>
        <dbReference type="Proteomes" id="UP001476798"/>
    </source>
</evidence>
<dbReference type="EMBL" id="JAHRIO010021349">
    <property type="protein sequence ID" value="MEQ2165456.1"/>
    <property type="molecule type" value="Genomic_DNA"/>
</dbReference>
<evidence type="ECO:0000313" key="1">
    <source>
        <dbReference type="EMBL" id="MEQ2165456.1"/>
    </source>
</evidence>
<name>A0ABV0N241_9TELE</name>
<feature type="non-terminal residue" evidence="1">
    <location>
        <position position="1"/>
    </location>
</feature>
<reference evidence="1 2" key="1">
    <citation type="submission" date="2021-06" db="EMBL/GenBank/DDBJ databases">
        <authorList>
            <person name="Palmer J.M."/>
        </authorList>
    </citation>
    <scope>NUCLEOTIDE SEQUENCE [LARGE SCALE GENOMIC DNA]</scope>
    <source>
        <strain evidence="1 2">GA_2019</strain>
        <tissue evidence="1">Muscle</tissue>
    </source>
</reference>
<gene>
    <name evidence="1" type="ORF">GOODEAATRI_017048</name>
</gene>
<organism evidence="1 2">
    <name type="scientific">Goodea atripinnis</name>
    <dbReference type="NCBI Taxonomy" id="208336"/>
    <lineage>
        <taxon>Eukaryota</taxon>
        <taxon>Metazoa</taxon>
        <taxon>Chordata</taxon>
        <taxon>Craniata</taxon>
        <taxon>Vertebrata</taxon>
        <taxon>Euteleostomi</taxon>
        <taxon>Actinopterygii</taxon>
        <taxon>Neopterygii</taxon>
        <taxon>Teleostei</taxon>
        <taxon>Neoteleostei</taxon>
        <taxon>Acanthomorphata</taxon>
        <taxon>Ovalentaria</taxon>
        <taxon>Atherinomorphae</taxon>
        <taxon>Cyprinodontiformes</taxon>
        <taxon>Goodeidae</taxon>
        <taxon>Goodea</taxon>
    </lineage>
</organism>
<keyword evidence="2" id="KW-1185">Reference proteome</keyword>
<comment type="caution">
    <text evidence="1">The sequence shown here is derived from an EMBL/GenBank/DDBJ whole genome shotgun (WGS) entry which is preliminary data.</text>
</comment>
<sequence length="161" mass="18616">LSTVRENFSALQKEQQYQDGAGVRSPRAPPLLVLLSLARGTLSDMGNQHDYLEIVSRYQTTTSILFPQLLDRTIREFSNNLIRYWTPSCLQLMLPFKSPVLDMDQIRDMLAPLTFLLGAQSTQHQKQCLIEPLWLRFSLQMIWGSPMDTSRYTMVNEKLIH</sequence>
<dbReference type="Proteomes" id="UP001476798">
    <property type="component" value="Unassembled WGS sequence"/>
</dbReference>
<protein>
    <submittedName>
        <fullName evidence="1">Uncharacterized protein</fullName>
    </submittedName>
</protein>
<proteinExistence type="predicted"/>
<accession>A0ABV0N241</accession>